<organism evidence="1">
    <name type="scientific">Sesamum latifolium</name>
    <dbReference type="NCBI Taxonomy" id="2727402"/>
    <lineage>
        <taxon>Eukaryota</taxon>
        <taxon>Viridiplantae</taxon>
        <taxon>Streptophyta</taxon>
        <taxon>Embryophyta</taxon>
        <taxon>Tracheophyta</taxon>
        <taxon>Spermatophyta</taxon>
        <taxon>Magnoliopsida</taxon>
        <taxon>eudicotyledons</taxon>
        <taxon>Gunneridae</taxon>
        <taxon>Pentapetalae</taxon>
        <taxon>asterids</taxon>
        <taxon>lamiids</taxon>
        <taxon>Lamiales</taxon>
        <taxon>Pedaliaceae</taxon>
        <taxon>Sesamum</taxon>
    </lineage>
</organism>
<proteinExistence type="predicted"/>
<dbReference type="AlphaFoldDB" id="A0AAW2X8M1"/>
<name>A0AAW2X8M1_9LAMI</name>
<evidence type="ECO:0000313" key="1">
    <source>
        <dbReference type="EMBL" id="KAL0450183.1"/>
    </source>
</evidence>
<protein>
    <submittedName>
        <fullName evidence="1">Uncharacterized protein</fullName>
    </submittedName>
</protein>
<reference evidence="1" key="1">
    <citation type="submission" date="2020-06" db="EMBL/GenBank/DDBJ databases">
        <authorList>
            <person name="Li T."/>
            <person name="Hu X."/>
            <person name="Zhang T."/>
            <person name="Song X."/>
            <person name="Zhang H."/>
            <person name="Dai N."/>
            <person name="Sheng W."/>
            <person name="Hou X."/>
            <person name="Wei L."/>
        </authorList>
    </citation>
    <scope>NUCLEOTIDE SEQUENCE</scope>
    <source>
        <strain evidence="1">KEN1</strain>
        <tissue evidence="1">Leaf</tissue>
    </source>
</reference>
<comment type="caution">
    <text evidence="1">The sequence shown here is derived from an EMBL/GenBank/DDBJ whole genome shotgun (WGS) entry which is preliminary data.</text>
</comment>
<gene>
    <name evidence="1" type="ORF">Slati_1574700</name>
</gene>
<accession>A0AAW2X8M1</accession>
<dbReference type="EMBL" id="JACGWN010000005">
    <property type="protein sequence ID" value="KAL0450183.1"/>
    <property type="molecule type" value="Genomic_DNA"/>
</dbReference>
<reference evidence="1" key="2">
    <citation type="journal article" date="2024" name="Plant">
        <title>Genomic evolution and insights into agronomic trait innovations of Sesamum species.</title>
        <authorList>
            <person name="Miao H."/>
            <person name="Wang L."/>
            <person name="Qu L."/>
            <person name="Liu H."/>
            <person name="Sun Y."/>
            <person name="Le M."/>
            <person name="Wang Q."/>
            <person name="Wei S."/>
            <person name="Zheng Y."/>
            <person name="Lin W."/>
            <person name="Duan Y."/>
            <person name="Cao H."/>
            <person name="Xiong S."/>
            <person name="Wang X."/>
            <person name="Wei L."/>
            <person name="Li C."/>
            <person name="Ma Q."/>
            <person name="Ju M."/>
            <person name="Zhao R."/>
            <person name="Li G."/>
            <person name="Mu C."/>
            <person name="Tian Q."/>
            <person name="Mei H."/>
            <person name="Zhang T."/>
            <person name="Gao T."/>
            <person name="Zhang H."/>
        </authorList>
    </citation>
    <scope>NUCLEOTIDE SEQUENCE</scope>
    <source>
        <strain evidence="1">KEN1</strain>
    </source>
</reference>
<sequence>MKVYYLAIKCQRSPFTVHLSIANALPHIVIPRRHLHKNPIARCTATALPAQLGGTDPCNSLLLATAALFSGFFKPVPEAAWIPVKKIRKTQSNVKQIRELVDVILEEACPFKNKLSE</sequence>